<gene>
    <name evidence="2" type="ORF">AUJ42_01015</name>
</gene>
<proteinExistence type="predicted"/>
<keyword evidence="1" id="KW-0812">Transmembrane</keyword>
<dbReference type="Proteomes" id="UP000182345">
    <property type="component" value="Unassembled WGS sequence"/>
</dbReference>
<protein>
    <submittedName>
        <fullName evidence="2">Uncharacterized protein</fullName>
    </submittedName>
</protein>
<keyword evidence="1" id="KW-0472">Membrane</keyword>
<dbReference type="AlphaFoldDB" id="A0A1J4RXS9"/>
<evidence type="ECO:0000313" key="3">
    <source>
        <dbReference type="Proteomes" id="UP000182345"/>
    </source>
</evidence>
<feature type="transmembrane region" description="Helical" evidence="1">
    <location>
        <begin position="6"/>
        <end position="24"/>
    </location>
</feature>
<reference evidence="2 3" key="1">
    <citation type="journal article" date="2016" name="Environ. Microbiol.">
        <title>Genomic resolution of a cold subsurface aquifer community provides metabolic insights for novel microbes adapted to high CO concentrations.</title>
        <authorList>
            <person name="Probst A.J."/>
            <person name="Castelle C.J."/>
            <person name="Singh A."/>
            <person name="Brown C.T."/>
            <person name="Anantharaman K."/>
            <person name="Sharon I."/>
            <person name="Hug L.A."/>
            <person name="Burstein D."/>
            <person name="Emerson J.B."/>
            <person name="Thomas B.C."/>
            <person name="Banfield J.F."/>
        </authorList>
    </citation>
    <scope>NUCLEOTIDE SEQUENCE [LARGE SCALE GENOMIC DNA]</scope>
    <source>
        <strain evidence="2">CG1_02_44_10</strain>
    </source>
</reference>
<keyword evidence="1" id="KW-1133">Transmembrane helix</keyword>
<comment type="caution">
    <text evidence="2">The sequence shown here is derived from an EMBL/GenBank/DDBJ whole genome shotgun (WGS) entry which is preliminary data.</text>
</comment>
<dbReference type="EMBL" id="MNUK01000027">
    <property type="protein sequence ID" value="OIN92033.1"/>
    <property type="molecule type" value="Genomic_DNA"/>
</dbReference>
<accession>A0A1J4RXS9</accession>
<sequence>MNKKNFIPTFIIVVFFFLIFVAILQYRSQRSTFLETVPLLITRSTATPSINDPHVFIKTQRLGIPKQTQIEAITKSGDIKIAIIEKNKIVDMLPIRVEDFSTSVNLKTTINIYSLSQDPMSVLRIEIYGINFNIPNLTGPNAVAFKESFLEAKRQLVSRGINMKNLLILYGNRQYIQDTASYWVKISSLLD</sequence>
<evidence type="ECO:0000313" key="2">
    <source>
        <dbReference type="EMBL" id="OIN92033.1"/>
    </source>
</evidence>
<evidence type="ECO:0000256" key="1">
    <source>
        <dbReference type="SAM" id="Phobius"/>
    </source>
</evidence>
<name>A0A1J4RXS9_9BACT</name>
<organism evidence="2 3">
    <name type="scientific">Candidatus Collierbacteria bacterium CG1_02_44_10</name>
    <dbReference type="NCBI Taxonomy" id="1805087"/>
    <lineage>
        <taxon>Bacteria</taxon>
        <taxon>Candidatus Collieribacteriota</taxon>
    </lineage>
</organism>